<gene>
    <name evidence="2" type="ORF">WR25_24296</name>
</gene>
<evidence type="ECO:0000313" key="2">
    <source>
        <dbReference type="EMBL" id="PAV57628.1"/>
    </source>
</evidence>
<accession>A0A2A2J741</accession>
<dbReference type="InterPro" id="IPR003116">
    <property type="entry name" value="RBD_dom"/>
</dbReference>
<dbReference type="InterPro" id="IPR029071">
    <property type="entry name" value="Ubiquitin-like_domsf"/>
</dbReference>
<dbReference type="GO" id="GO:0007165">
    <property type="term" value="P:signal transduction"/>
    <property type="evidence" value="ECO:0007669"/>
    <property type="project" value="InterPro"/>
</dbReference>
<evidence type="ECO:0000259" key="1">
    <source>
        <dbReference type="Pfam" id="PF02196"/>
    </source>
</evidence>
<protein>
    <recommendedName>
        <fullName evidence="1">RBD domain-containing protein</fullName>
    </recommendedName>
</protein>
<proteinExistence type="predicted"/>
<dbReference type="Proteomes" id="UP000218231">
    <property type="component" value="Unassembled WGS sequence"/>
</dbReference>
<evidence type="ECO:0000313" key="3">
    <source>
        <dbReference type="Proteomes" id="UP000218231"/>
    </source>
</evidence>
<organism evidence="2 3">
    <name type="scientific">Diploscapter pachys</name>
    <dbReference type="NCBI Taxonomy" id="2018661"/>
    <lineage>
        <taxon>Eukaryota</taxon>
        <taxon>Metazoa</taxon>
        <taxon>Ecdysozoa</taxon>
        <taxon>Nematoda</taxon>
        <taxon>Chromadorea</taxon>
        <taxon>Rhabditida</taxon>
        <taxon>Rhabditina</taxon>
        <taxon>Rhabditomorpha</taxon>
        <taxon>Rhabditoidea</taxon>
        <taxon>Rhabditidae</taxon>
        <taxon>Diploscapter</taxon>
    </lineage>
</organism>
<dbReference type="OrthoDB" id="5875717at2759"/>
<sequence length="161" mass="18467">MFRRNKSTIALIKENHLRGRRPSLPCLLPPISDCEEDVGSPMSSIGKVCQRRPSLIDTFHNGNDSNHFMHPADYVVFHAYYQAKMASFQDHDESNEIIRVYPGMRLYEAFEESLRARGLTVNDVCFFVDKSSTPIPENSDAQWLSGRKINVRISKYFGPKI</sequence>
<feature type="domain" description="RBD" evidence="1">
    <location>
        <begin position="94"/>
        <end position="151"/>
    </location>
</feature>
<reference evidence="2 3" key="1">
    <citation type="journal article" date="2017" name="Curr. Biol.">
        <title>Genome architecture and evolution of a unichromosomal asexual nematode.</title>
        <authorList>
            <person name="Fradin H."/>
            <person name="Zegar C."/>
            <person name="Gutwein M."/>
            <person name="Lucas J."/>
            <person name="Kovtun M."/>
            <person name="Corcoran D."/>
            <person name="Baugh L.R."/>
            <person name="Kiontke K."/>
            <person name="Gunsalus K."/>
            <person name="Fitch D.H."/>
            <person name="Piano F."/>
        </authorList>
    </citation>
    <scope>NUCLEOTIDE SEQUENCE [LARGE SCALE GENOMIC DNA]</scope>
    <source>
        <strain evidence="2">PF1309</strain>
    </source>
</reference>
<dbReference type="Pfam" id="PF02196">
    <property type="entry name" value="RBD"/>
    <property type="match status" value="1"/>
</dbReference>
<dbReference type="AlphaFoldDB" id="A0A2A2J741"/>
<dbReference type="EMBL" id="LIAE01010631">
    <property type="protein sequence ID" value="PAV57628.1"/>
    <property type="molecule type" value="Genomic_DNA"/>
</dbReference>
<dbReference type="Gene3D" id="3.10.20.90">
    <property type="entry name" value="Phosphatidylinositol 3-kinase Catalytic Subunit, Chain A, domain 1"/>
    <property type="match status" value="1"/>
</dbReference>
<dbReference type="SUPFAM" id="SSF54236">
    <property type="entry name" value="Ubiquitin-like"/>
    <property type="match status" value="1"/>
</dbReference>
<keyword evidence="3" id="KW-1185">Reference proteome</keyword>
<comment type="caution">
    <text evidence="2">The sequence shown here is derived from an EMBL/GenBank/DDBJ whole genome shotgun (WGS) entry which is preliminary data.</text>
</comment>
<dbReference type="STRING" id="2018661.A0A2A2J741"/>
<name>A0A2A2J741_9BILA</name>